<dbReference type="Proteomes" id="UP000485562">
    <property type="component" value="Unassembled WGS sequence"/>
</dbReference>
<gene>
    <name evidence="2" type="ORF">BWX89_00578</name>
</gene>
<dbReference type="EMBL" id="MWDQ01000044">
    <property type="protein sequence ID" value="OQB74333.1"/>
    <property type="molecule type" value="Genomic_DNA"/>
</dbReference>
<keyword evidence="1" id="KW-0732">Signal</keyword>
<organism evidence="2">
    <name type="scientific">candidate division TA06 bacterium ADurb.Bin131</name>
    <dbReference type="NCBI Taxonomy" id="1852827"/>
    <lineage>
        <taxon>Bacteria</taxon>
        <taxon>Bacteria division TA06</taxon>
    </lineage>
</organism>
<evidence type="ECO:0000256" key="1">
    <source>
        <dbReference type="SAM" id="SignalP"/>
    </source>
</evidence>
<name>A0A1V6CBR7_UNCT6</name>
<reference evidence="2" key="1">
    <citation type="submission" date="2017-02" db="EMBL/GenBank/DDBJ databases">
        <title>Delving into the versatile metabolic prowess of the omnipresent phylum Bacteroidetes.</title>
        <authorList>
            <person name="Nobu M.K."/>
            <person name="Mei R."/>
            <person name="Narihiro T."/>
            <person name="Kuroda K."/>
            <person name="Liu W.-T."/>
        </authorList>
    </citation>
    <scope>NUCLEOTIDE SEQUENCE</scope>
    <source>
        <strain evidence="2">ADurb.Bin131</strain>
    </source>
</reference>
<sequence>MKKVRMFIAAIVLLGLVVNPVLVSAQSAGPSNTVKLPSGKTYTATQSQVESLKKQPGVQFSQELPAQLPKGKFAASISPELGGGYLIGTSQALADALNTVGITTGLTAAALSGVGIGIGVAVVSVIGVIAGALAADDDGGGAAASHHAAPSHH</sequence>
<evidence type="ECO:0000313" key="2">
    <source>
        <dbReference type="EMBL" id="OQB74333.1"/>
    </source>
</evidence>
<accession>A0A1V6CBR7</accession>
<proteinExistence type="predicted"/>
<protein>
    <submittedName>
        <fullName evidence="2">Uncharacterized protein</fullName>
    </submittedName>
</protein>
<feature type="chain" id="PRO_5012144385" evidence="1">
    <location>
        <begin position="26"/>
        <end position="153"/>
    </location>
</feature>
<feature type="signal peptide" evidence="1">
    <location>
        <begin position="1"/>
        <end position="25"/>
    </location>
</feature>
<comment type="caution">
    <text evidence="2">The sequence shown here is derived from an EMBL/GenBank/DDBJ whole genome shotgun (WGS) entry which is preliminary data.</text>
</comment>
<dbReference type="AlphaFoldDB" id="A0A1V6CBR7"/>